<proteinExistence type="predicted"/>
<dbReference type="InterPro" id="IPR000150">
    <property type="entry name" value="Cof"/>
</dbReference>
<dbReference type="Gene3D" id="3.30.1240.10">
    <property type="match status" value="1"/>
</dbReference>
<dbReference type="RefSeq" id="WP_308450713.1">
    <property type="nucleotide sequence ID" value="NZ_JAJEPU010000006.1"/>
</dbReference>
<keyword evidence="2" id="KW-1185">Reference proteome</keyword>
<dbReference type="GO" id="GO:0000287">
    <property type="term" value="F:magnesium ion binding"/>
    <property type="evidence" value="ECO:0007669"/>
    <property type="project" value="TreeGrafter"/>
</dbReference>
<dbReference type="SFLD" id="SFLDS00003">
    <property type="entry name" value="Haloacid_Dehalogenase"/>
    <property type="match status" value="1"/>
</dbReference>
<evidence type="ECO:0000313" key="1">
    <source>
        <dbReference type="EMBL" id="MCC2163953.1"/>
    </source>
</evidence>
<dbReference type="SFLD" id="SFLDG01140">
    <property type="entry name" value="C2.B:_Phosphomannomutase_and_P"/>
    <property type="match status" value="1"/>
</dbReference>
<dbReference type="PANTHER" id="PTHR10000:SF8">
    <property type="entry name" value="HAD SUPERFAMILY HYDROLASE-LIKE, TYPE 3"/>
    <property type="match status" value="1"/>
</dbReference>
<dbReference type="PROSITE" id="PS01228">
    <property type="entry name" value="COF_1"/>
    <property type="match status" value="1"/>
</dbReference>
<dbReference type="Gene3D" id="3.40.50.1000">
    <property type="entry name" value="HAD superfamily/HAD-like"/>
    <property type="match status" value="1"/>
</dbReference>
<name>A0AAE3DKE1_9FIRM</name>
<evidence type="ECO:0000313" key="2">
    <source>
        <dbReference type="Proteomes" id="UP001198962"/>
    </source>
</evidence>
<keyword evidence="1" id="KW-0378">Hydrolase</keyword>
<gene>
    <name evidence="1" type="ORF">LKD32_03485</name>
</gene>
<dbReference type="Pfam" id="PF08282">
    <property type="entry name" value="Hydrolase_3"/>
    <property type="match status" value="1"/>
</dbReference>
<sequence>MKKNYCKIVFSDIDGTILTSDGVVTPGTKEMILEMEKDGIPFVLTSARSPEGVRVIKRKIGNHAPMICFCGALILDQDERPLYSCQIPLDTAVELKHLLEKEFPEVCCNTFGFEKWIVDNREDAREQREEAIVGFSAEIGSIEKVFAEDGGIHKFLLMGEPEQMKRLAVRLREAFPDLQVAASNAEYLEVTENGVKKSVALEALCEKLGLTAEQAGAFGDGESDMGMIATAKFGYAMGNAPEEVRKSAKFVTCKNDEEGVLAGLREIFG</sequence>
<dbReference type="Proteomes" id="UP001198962">
    <property type="component" value="Unassembled WGS sequence"/>
</dbReference>
<dbReference type="GO" id="GO:0016791">
    <property type="term" value="F:phosphatase activity"/>
    <property type="evidence" value="ECO:0007669"/>
    <property type="project" value="TreeGrafter"/>
</dbReference>
<reference evidence="1" key="1">
    <citation type="submission" date="2021-10" db="EMBL/GenBank/DDBJ databases">
        <title>Anaerobic single-cell dispensing facilitates the cultivation of human gut bacteria.</title>
        <authorList>
            <person name="Afrizal A."/>
        </authorList>
    </citation>
    <scope>NUCLEOTIDE SEQUENCE</scope>
    <source>
        <strain evidence="1">CLA-AA-H274</strain>
    </source>
</reference>
<dbReference type="NCBIfam" id="TIGR01484">
    <property type="entry name" value="HAD-SF-IIB"/>
    <property type="match status" value="1"/>
</dbReference>
<dbReference type="NCBIfam" id="TIGR00099">
    <property type="entry name" value="Cof-subfamily"/>
    <property type="match status" value="1"/>
</dbReference>
<dbReference type="PANTHER" id="PTHR10000">
    <property type="entry name" value="PHOSPHOSERINE PHOSPHATASE"/>
    <property type="match status" value="1"/>
</dbReference>
<dbReference type="EMBL" id="JAJEPU010000006">
    <property type="protein sequence ID" value="MCC2163953.1"/>
    <property type="molecule type" value="Genomic_DNA"/>
</dbReference>
<dbReference type="GO" id="GO:0005829">
    <property type="term" value="C:cytosol"/>
    <property type="evidence" value="ECO:0007669"/>
    <property type="project" value="TreeGrafter"/>
</dbReference>
<accession>A0AAE3DKE1</accession>
<dbReference type="InterPro" id="IPR023214">
    <property type="entry name" value="HAD_sf"/>
</dbReference>
<dbReference type="CDD" id="cd07516">
    <property type="entry name" value="HAD_Pase"/>
    <property type="match status" value="1"/>
</dbReference>
<dbReference type="InterPro" id="IPR036412">
    <property type="entry name" value="HAD-like_sf"/>
</dbReference>
<dbReference type="SUPFAM" id="SSF56784">
    <property type="entry name" value="HAD-like"/>
    <property type="match status" value="1"/>
</dbReference>
<dbReference type="AlphaFoldDB" id="A0AAE3DKE1"/>
<comment type="caution">
    <text evidence="1">The sequence shown here is derived from an EMBL/GenBank/DDBJ whole genome shotgun (WGS) entry which is preliminary data.</text>
</comment>
<dbReference type="InterPro" id="IPR006379">
    <property type="entry name" value="HAD-SF_hydro_IIB"/>
</dbReference>
<protein>
    <submittedName>
        <fullName evidence="1">Cof-type HAD-IIB family hydrolase</fullName>
    </submittedName>
</protein>
<organism evidence="1 2">
    <name type="scientific">Brotaphodocola catenula</name>
    <dbReference type="NCBI Taxonomy" id="2885361"/>
    <lineage>
        <taxon>Bacteria</taxon>
        <taxon>Bacillati</taxon>
        <taxon>Bacillota</taxon>
        <taxon>Clostridia</taxon>
        <taxon>Lachnospirales</taxon>
        <taxon>Lachnospiraceae</taxon>
        <taxon>Brotaphodocola</taxon>
    </lineage>
</organism>